<protein>
    <submittedName>
        <fullName evidence="1">Uncharacterized protein</fullName>
    </submittedName>
</protein>
<dbReference type="EMBL" id="FNQY01000004">
    <property type="protein sequence ID" value="SDZ92387.1"/>
    <property type="molecule type" value="Genomic_DNA"/>
</dbReference>
<accession>A0A1H3WYW9</accession>
<organism evidence="1 2">
    <name type="scientific">Arachidicoccus rhizosphaerae</name>
    <dbReference type="NCBI Taxonomy" id="551991"/>
    <lineage>
        <taxon>Bacteria</taxon>
        <taxon>Pseudomonadati</taxon>
        <taxon>Bacteroidota</taxon>
        <taxon>Chitinophagia</taxon>
        <taxon>Chitinophagales</taxon>
        <taxon>Chitinophagaceae</taxon>
        <taxon>Arachidicoccus</taxon>
    </lineage>
</organism>
<proteinExistence type="predicted"/>
<sequence>MEFSGIFTFHKRFDDNSNLTGRLTAETELTELLYGYRYNPRNKNLPLLFIRPVNCYSPTRMLALCSSIPAACISSSICPLLTLGSIKATSFPFQVPIMCPFRERLPA</sequence>
<dbReference type="Proteomes" id="UP000199041">
    <property type="component" value="Unassembled WGS sequence"/>
</dbReference>
<dbReference type="AlphaFoldDB" id="A0A1H3WYW9"/>
<reference evidence="1 2" key="1">
    <citation type="submission" date="2016-10" db="EMBL/GenBank/DDBJ databases">
        <authorList>
            <person name="de Groot N.N."/>
        </authorList>
    </citation>
    <scope>NUCLEOTIDE SEQUENCE [LARGE SCALE GENOMIC DNA]</scope>
    <source>
        <strain evidence="1 2">Vu-144</strain>
    </source>
</reference>
<evidence type="ECO:0000313" key="2">
    <source>
        <dbReference type="Proteomes" id="UP000199041"/>
    </source>
</evidence>
<gene>
    <name evidence="1" type="ORF">SAMN05192529_10499</name>
</gene>
<evidence type="ECO:0000313" key="1">
    <source>
        <dbReference type="EMBL" id="SDZ92387.1"/>
    </source>
</evidence>
<name>A0A1H3WYW9_9BACT</name>
<keyword evidence="2" id="KW-1185">Reference proteome</keyword>